<dbReference type="InterPro" id="IPR002543">
    <property type="entry name" value="FtsK_dom"/>
</dbReference>
<evidence type="ECO:0000256" key="2">
    <source>
        <dbReference type="ARBA" id="ARBA00022741"/>
    </source>
</evidence>
<feature type="binding site" evidence="4">
    <location>
        <begin position="1014"/>
        <end position="1021"/>
    </location>
    <ligand>
        <name>ATP</name>
        <dbReference type="ChEBI" id="CHEBI:30616"/>
    </ligand>
</feature>
<evidence type="ECO:0000259" key="6">
    <source>
        <dbReference type="PROSITE" id="PS50901"/>
    </source>
</evidence>
<evidence type="ECO:0000313" key="8">
    <source>
        <dbReference type="Proteomes" id="UP000277890"/>
    </source>
</evidence>
<protein>
    <submittedName>
        <fullName evidence="7">ESX-1 secretion system protein EccCa1</fullName>
    </submittedName>
</protein>
<evidence type="ECO:0000256" key="5">
    <source>
        <dbReference type="SAM" id="Phobius"/>
    </source>
</evidence>
<keyword evidence="5" id="KW-0812">Transmembrane</keyword>
<dbReference type="InterPro" id="IPR050206">
    <property type="entry name" value="FtsK/SpoIIIE/SftA"/>
</dbReference>
<sequence>MSRDDKSFFHNTEKNLVSGKMLGQLKVVIFSERLSILTFMEGTNAEEQGFSFYMKDGNIYADEKELMMGKNTIENKTVFVIEEERNIFVSYISPPNEDFIISKDQEANLLICSKAYILFSNGKVYLYPNDSVCYLNERLISSDIISEFKQGDSIFIENYFIEFLDNQWQISSFFEKAIFNSQTVLLQERKSIYQSNFPVYRRSPRVLPTIYDKRQRIEKPKNPPTKPKNAIWRAIVPPLGMFALSGLVVVLMGRNAIMMLSMGGMSVLTAAFSITSYFTDKKEYKQKKITRLEDYEAYLLQQVSTLHKHYIEERNILFYQQPNIETLIEMIMRYDERLYERLPFNEDFMTVSLGLGDIDSQLQIDYQTDFLTKDKLTIFSQDLLKTYEKQKSVPVTTTLTQNIIGLVAQHDIGQLFLQQLLLQIAAFHSYHDVIFVNLTSQEDYDQIWKKWRFLPHFLLPMINVRGFVHDDRTKDAVLTSLYQVLQSRFQEKDQKERTYLPQIVIVISDDRLLSGHAINESLSRSDLASFGVTVIWVKESRRQLPETVTTLIDLRSRDTATLINNRGIYVNQAFTPYPLVDNYEGAVRRLSNLIHEETQKNALPDAITFLELYNAEQVEDLNISSRWARGDTSKSLAVPLGVRGKDDIVYLNLHERAHGPHGLVAGTTGSGKSEILQSYILSLALNFSPEDIGFLPIDFKGGGMANLFKDLPHLMGVITNLDGAGIQRALASIKAELQKRQRLFGRFGVNHINGYTKLYKEGRTGIEGDFPTEPLPHLFLISDEFAELKQNEPEFMTELVTAARIGRSLGIHLILATQKPSGVVNDQIWSNSRFKLALKVAEKADSNEIIKTPDAASITQPGRAYLQVGNNEIYELFQSAWSGARYAPKAKASTEEVDNRLWVINELGQYELATTDLSYLDEEMVSRDADNDETELDAVVDYIAQYAKSVNLCMPTKPWLPPLNEDIPSPILTANWGDKKLHKAPFALMDIPSEQDQRMLEFDLEEFSHSIIYASPGFGKSQALQTLVMNFARLNKPDQIHFNLFDFGTNGLFPLKGLPHVADIATLDDAEKLIKFLKSLQKEIQKRRDLLAEYGVTSIEQYEQKTGQSLPFILNIVDSYDTVRDHPLESSVESAFHQVLREGASLGIYLIATVLRNTSMKLSMRSNFATQFVLYLVDKDSKKDLIGFDALADQVVPGRGQIRFEEPIRFQVYLATEGGSNLERLQSLENAIESMDKSWNGSRPEAIPMLANEITFEEFENDVAVQEERERFNIPIGYDKETTMIRSIEPMNYDFILLMDDTPSQTYSIERAILSAFSEFSGKMDRVVVDTDGRFAGMNEYFDTRIDEANISQFLGELLGIIQSGKRREQPMFVYLPDIHLTGDKIVLTDKDVNTLFTKSSVVNIHLIFHGYQSSVVSKFTPFFKRLRQNVPMGTFGTTFNEQKVVPGRTQYNEPLVELNETQFFVGRSVHRLRIAQDK</sequence>
<evidence type="ECO:0000313" key="7">
    <source>
        <dbReference type="EMBL" id="RSJ85791.1"/>
    </source>
</evidence>
<keyword evidence="5" id="KW-1133">Transmembrane helix</keyword>
<keyword evidence="2 4" id="KW-0547">Nucleotide-binding</keyword>
<dbReference type="InterPro" id="IPR023839">
    <property type="entry name" value="Firmicutes_EssC_C"/>
</dbReference>
<evidence type="ECO:0000256" key="4">
    <source>
        <dbReference type="PROSITE-ProRule" id="PRU00289"/>
    </source>
</evidence>
<keyword evidence="1" id="KW-0677">Repeat</keyword>
<keyword evidence="3 4" id="KW-0067">ATP-binding</keyword>
<dbReference type="Gene3D" id="3.40.50.300">
    <property type="entry name" value="P-loop containing nucleotide triphosphate hydrolases"/>
    <property type="match status" value="2"/>
</dbReference>
<proteinExistence type="predicted"/>
<dbReference type="Pfam" id="PF01580">
    <property type="entry name" value="FtsK_SpoIIIE"/>
    <property type="match status" value="2"/>
</dbReference>
<dbReference type="GO" id="GO:0005524">
    <property type="term" value="F:ATP binding"/>
    <property type="evidence" value="ECO:0007669"/>
    <property type="project" value="UniProtKB-UniRule"/>
</dbReference>
<dbReference type="NCBIfam" id="TIGR03928">
    <property type="entry name" value="T7_EssCb_Firm"/>
    <property type="match status" value="1"/>
</dbReference>
<dbReference type="EMBL" id="RJPQ01000006">
    <property type="protein sequence ID" value="RSJ85791.1"/>
    <property type="molecule type" value="Genomic_DNA"/>
</dbReference>
<feature type="transmembrane region" description="Helical" evidence="5">
    <location>
        <begin position="257"/>
        <end position="278"/>
    </location>
</feature>
<gene>
    <name evidence="7" type="primary">eccCa1</name>
    <name evidence="7" type="ORF">D8794_05675</name>
</gene>
<keyword evidence="5" id="KW-0472">Membrane</keyword>
<dbReference type="PANTHER" id="PTHR22683:SF1">
    <property type="entry name" value="TYPE VII SECRETION SYSTEM PROTEIN ESSC"/>
    <property type="match status" value="1"/>
</dbReference>
<comment type="caution">
    <text evidence="7">The sequence shown here is derived from an EMBL/GenBank/DDBJ whole genome shotgun (WGS) entry which is preliminary data.</text>
</comment>
<dbReference type="PROSITE" id="PS50901">
    <property type="entry name" value="FTSK"/>
    <property type="match status" value="2"/>
</dbReference>
<feature type="binding site" evidence="4">
    <location>
        <begin position="666"/>
        <end position="673"/>
    </location>
    <ligand>
        <name>ATP</name>
        <dbReference type="ChEBI" id="CHEBI:30616"/>
    </ligand>
</feature>
<evidence type="ECO:0000256" key="3">
    <source>
        <dbReference type="ARBA" id="ARBA00022840"/>
    </source>
</evidence>
<name>A0A428GU64_STRCR</name>
<accession>A0A428GU64</accession>
<organism evidence="7 8">
    <name type="scientific">Streptococcus cristatus</name>
    <dbReference type="NCBI Taxonomy" id="45634"/>
    <lineage>
        <taxon>Bacteria</taxon>
        <taxon>Bacillati</taxon>
        <taxon>Bacillota</taxon>
        <taxon>Bacilli</taxon>
        <taxon>Lactobacillales</taxon>
        <taxon>Streptococcaceae</taxon>
        <taxon>Streptococcus</taxon>
    </lineage>
</organism>
<feature type="domain" description="FtsK" evidence="6">
    <location>
        <begin position="997"/>
        <end position="1183"/>
    </location>
</feature>
<dbReference type="RefSeq" id="WP_125383818.1">
    <property type="nucleotide sequence ID" value="NZ_RJPO01000006.1"/>
</dbReference>
<feature type="domain" description="FtsK" evidence="6">
    <location>
        <begin position="645"/>
        <end position="847"/>
    </location>
</feature>
<dbReference type="InterPro" id="IPR027417">
    <property type="entry name" value="P-loop_NTPase"/>
</dbReference>
<dbReference type="SUPFAM" id="SSF52540">
    <property type="entry name" value="P-loop containing nucleoside triphosphate hydrolases"/>
    <property type="match status" value="2"/>
</dbReference>
<dbReference type="GO" id="GO:0003677">
    <property type="term" value="F:DNA binding"/>
    <property type="evidence" value="ECO:0007669"/>
    <property type="project" value="InterPro"/>
</dbReference>
<dbReference type="Proteomes" id="UP000277890">
    <property type="component" value="Unassembled WGS sequence"/>
</dbReference>
<feature type="transmembrane region" description="Helical" evidence="5">
    <location>
        <begin position="230"/>
        <end position="251"/>
    </location>
</feature>
<reference evidence="7 8" key="1">
    <citation type="submission" date="2018-11" db="EMBL/GenBank/DDBJ databases">
        <title>Species Designations Belie Phenotypic and Genotypic Heterogeneity in Oral Streptococci.</title>
        <authorList>
            <person name="Velsko I."/>
        </authorList>
    </citation>
    <scope>NUCLEOTIDE SEQUENCE [LARGE SCALE GENOMIC DNA]</scope>
    <source>
        <strain evidence="7 8">A54</strain>
    </source>
</reference>
<evidence type="ECO:0000256" key="1">
    <source>
        <dbReference type="ARBA" id="ARBA00022737"/>
    </source>
</evidence>
<dbReference type="PANTHER" id="PTHR22683">
    <property type="entry name" value="SPORULATION PROTEIN RELATED"/>
    <property type="match status" value="1"/>
</dbReference>